<proteinExistence type="predicted"/>
<dbReference type="AlphaFoldDB" id="A0AAV8X7C6"/>
<dbReference type="EMBL" id="JAPWTK010000056">
    <property type="protein sequence ID" value="KAJ8953489.1"/>
    <property type="molecule type" value="Genomic_DNA"/>
</dbReference>
<evidence type="ECO:0000313" key="3">
    <source>
        <dbReference type="Proteomes" id="UP001162162"/>
    </source>
</evidence>
<evidence type="ECO:0000313" key="2">
    <source>
        <dbReference type="EMBL" id="KAJ8953489.1"/>
    </source>
</evidence>
<name>A0AAV8X7C6_9CUCU</name>
<organism evidence="1 3">
    <name type="scientific">Aromia moschata</name>
    <dbReference type="NCBI Taxonomy" id="1265417"/>
    <lineage>
        <taxon>Eukaryota</taxon>
        <taxon>Metazoa</taxon>
        <taxon>Ecdysozoa</taxon>
        <taxon>Arthropoda</taxon>
        <taxon>Hexapoda</taxon>
        <taxon>Insecta</taxon>
        <taxon>Pterygota</taxon>
        <taxon>Neoptera</taxon>
        <taxon>Endopterygota</taxon>
        <taxon>Coleoptera</taxon>
        <taxon>Polyphaga</taxon>
        <taxon>Cucujiformia</taxon>
        <taxon>Chrysomeloidea</taxon>
        <taxon>Cerambycidae</taxon>
        <taxon>Cerambycinae</taxon>
        <taxon>Callichromatini</taxon>
        <taxon>Aromia</taxon>
    </lineage>
</organism>
<gene>
    <name evidence="1" type="ORF">NQ318_003839</name>
    <name evidence="2" type="ORF">NQ318_023610</name>
</gene>
<sequence>MDLSSDEEEAILFLALEDEENGRKKRRKWVHEINLERQDFGEFHRLMPQLRQDKKRFFSLF</sequence>
<reference evidence="1" key="1">
    <citation type="journal article" date="2023" name="Insect Mol. Biol.">
        <title>Genome sequencing provides insights into the evolution of gene families encoding plant cell wall-degrading enzymes in longhorned beetles.</title>
        <authorList>
            <person name="Shin N.R."/>
            <person name="Okamura Y."/>
            <person name="Kirsch R."/>
            <person name="Pauchet Y."/>
        </authorList>
    </citation>
    <scope>NUCLEOTIDE SEQUENCE</scope>
    <source>
        <strain evidence="1">AMC_N1</strain>
    </source>
</reference>
<accession>A0AAV8X7C6</accession>
<keyword evidence="3" id="KW-1185">Reference proteome</keyword>
<dbReference type="EMBL" id="JAPWTK010001041">
    <property type="protein sequence ID" value="KAJ8934444.1"/>
    <property type="molecule type" value="Genomic_DNA"/>
</dbReference>
<dbReference type="Proteomes" id="UP001162162">
    <property type="component" value="Unassembled WGS sequence"/>
</dbReference>
<comment type="caution">
    <text evidence="1">The sequence shown here is derived from an EMBL/GenBank/DDBJ whole genome shotgun (WGS) entry which is preliminary data.</text>
</comment>
<evidence type="ECO:0000313" key="1">
    <source>
        <dbReference type="EMBL" id="KAJ8934444.1"/>
    </source>
</evidence>
<protein>
    <submittedName>
        <fullName evidence="1">Uncharacterized protein</fullName>
    </submittedName>
</protein>